<accession>A0ABP1FEX6</accession>
<dbReference type="InterPro" id="IPR004827">
    <property type="entry name" value="bZIP"/>
</dbReference>
<dbReference type="Proteomes" id="UP001497392">
    <property type="component" value="Unassembled WGS sequence"/>
</dbReference>
<keyword evidence="4" id="KW-0539">Nucleus</keyword>
<evidence type="ECO:0000313" key="7">
    <source>
        <dbReference type="EMBL" id="CAL5218433.1"/>
    </source>
</evidence>
<evidence type="ECO:0000256" key="5">
    <source>
        <dbReference type="SAM" id="MobiDB-lite"/>
    </source>
</evidence>
<dbReference type="InterPro" id="IPR046347">
    <property type="entry name" value="bZIP_sf"/>
</dbReference>
<name>A0ABP1FEX6_9CHLO</name>
<dbReference type="PANTHER" id="PTHR45764">
    <property type="entry name" value="BZIP TRANSCRIPTION FACTOR 44"/>
    <property type="match status" value="1"/>
</dbReference>
<reference evidence="7 8" key="1">
    <citation type="submission" date="2024-06" db="EMBL/GenBank/DDBJ databases">
        <authorList>
            <person name="Kraege A."/>
            <person name="Thomma B."/>
        </authorList>
    </citation>
    <scope>NUCLEOTIDE SEQUENCE [LARGE SCALE GENOMIC DNA]</scope>
</reference>
<dbReference type="PANTHER" id="PTHR45764:SF21">
    <property type="entry name" value="OS03G0770000 PROTEIN"/>
    <property type="match status" value="1"/>
</dbReference>
<dbReference type="Pfam" id="PF00170">
    <property type="entry name" value="bZIP_1"/>
    <property type="match status" value="1"/>
</dbReference>
<proteinExistence type="predicted"/>
<organism evidence="7 8">
    <name type="scientific">Coccomyxa viridis</name>
    <dbReference type="NCBI Taxonomy" id="1274662"/>
    <lineage>
        <taxon>Eukaryota</taxon>
        <taxon>Viridiplantae</taxon>
        <taxon>Chlorophyta</taxon>
        <taxon>core chlorophytes</taxon>
        <taxon>Trebouxiophyceae</taxon>
        <taxon>Trebouxiophyceae incertae sedis</taxon>
        <taxon>Coccomyxaceae</taxon>
        <taxon>Coccomyxa</taxon>
    </lineage>
</organism>
<sequence length="225" mass="24361">MDSMILSNDLLTQFQRTLAETSPGQMQADLQTILAASMSMAPSAGVQGLDQLAPELAVSAADVFPAPGISLASGPSLDSEHPSEGNPEMQQENGVGGAESPGGKRKGPPLTEEERRIRRKEINRESARRIRRRKNNEMDNLKQQVFQLTNQVQLLIRFAAHVTRENRELAVRLQQAAAAHGGQQQLYVGQHMQEQMDGARLDASGADEHAGAAAAQHYGVGVLQH</sequence>
<comment type="caution">
    <text evidence="7">The sequence shown here is derived from an EMBL/GenBank/DDBJ whole genome shotgun (WGS) entry which is preliminary data.</text>
</comment>
<feature type="region of interest" description="Disordered" evidence="5">
    <location>
        <begin position="70"/>
        <end position="136"/>
    </location>
</feature>
<keyword evidence="8" id="KW-1185">Reference proteome</keyword>
<dbReference type="PROSITE" id="PS50217">
    <property type="entry name" value="BZIP"/>
    <property type="match status" value="1"/>
</dbReference>
<keyword evidence="2" id="KW-0238">DNA-binding</keyword>
<evidence type="ECO:0000259" key="6">
    <source>
        <dbReference type="PROSITE" id="PS50217"/>
    </source>
</evidence>
<protein>
    <submittedName>
        <fullName evidence="7">G114 protein</fullName>
    </submittedName>
</protein>
<dbReference type="Gene3D" id="1.20.5.170">
    <property type="match status" value="1"/>
</dbReference>
<evidence type="ECO:0000256" key="3">
    <source>
        <dbReference type="ARBA" id="ARBA00023163"/>
    </source>
</evidence>
<dbReference type="SMART" id="SM00338">
    <property type="entry name" value="BRLZ"/>
    <property type="match status" value="1"/>
</dbReference>
<keyword evidence="1" id="KW-0805">Transcription regulation</keyword>
<gene>
    <name evidence="7" type="primary">g114</name>
    <name evidence="7" type="ORF">VP750_LOCUS92</name>
</gene>
<evidence type="ECO:0000256" key="4">
    <source>
        <dbReference type="ARBA" id="ARBA00023242"/>
    </source>
</evidence>
<evidence type="ECO:0000256" key="2">
    <source>
        <dbReference type="ARBA" id="ARBA00023125"/>
    </source>
</evidence>
<evidence type="ECO:0000256" key="1">
    <source>
        <dbReference type="ARBA" id="ARBA00023015"/>
    </source>
</evidence>
<dbReference type="SUPFAM" id="SSF57959">
    <property type="entry name" value="Leucine zipper domain"/>
    <property type="match status" value="1"/>
</dbReference>
<keyword evidence="3" id="KW-0804">Transcription</keyword>
<dbReference type="EMBL" id="CAXHTA020000001">
    <property type="protein sequence ID" value="CAL5218433.1"/>
    <property type="molecule type" value="Genomic_DNA"/>
</dbReference>
<evidence type="ECO:0000313" key="8">
    <source>
        <dbReference type="Proteomes" id="UP001497392"/>
    </source>
</evidence>
<feature type="domain" description="BZIP" evidence="6">
    <location>
        <begin position="113"/>
        <end position="176"/>
    </location>
</feature>
<feature type="compositionally biased region" description="Basic and acidic residues" evidence="5">
    <location>
        <begin position="112"/>
        <end position="128"/>
    </location>
</feature>